<accession>A0A176RUT4</accession>
<dbReference type="EMBL" id="LUTY01002776">
    <property type="protein sequence ID" value="OAD19510.1"/>
    <property type="molecule type" value="Genomic_DNA"/>
</dbReference>
<dbReference type="AlphaFoldDB" id="A0A176RUT4"/>
<evidence type="ECO:0000313" key="2">
    <source>
        <dbReference type="Proteomes" id="UP000076962"/>
    </source>
</evidence>
<organism evidence="1 2">
    <name type="scientific">Candidatus Thiomargarita nelsonii</name>
    <dbReference type="NCBI Taxonomy" id="1003181"/>
    <lineage>
        <taxon>Bacteria</taxon>
        <taxon>Pseudomonadati</taxon>
        <taxon>Pseudomonadota</taxon>
        <taxon>Gammaproteobacteria</taxon>
        <taxon>Thiotrichales</taxon>
        <taxon>Thiotrichaceae</taxon>
        <taxon>Thiomargarita</taxon>
    </lineage>
</organism>
<keyword evidence="2" id="KW-1185">Reference proteome</keyword>
<comment type="caution">
    <text evidence="1">The sequence shown here is derived from an EMBL/GenBank/DDBJ whole genome shotgun (WGS) entry which is preliminary data.</text>
</comment>
<evidence type="ECO:0000313" key="1">
    <source>
        <dbReference type="EMBL" id="OAD19510.1"/>
    </source>
</evidence>
<reference evidence="1 2" key="1">
    <citation type="submission" date="2016-05" db="EMBL/GenBank/DDBJ databases">
        <title>Single-cell genome of chain-forming Candidatus Thiomargarita nelsonii and comparison to other large sulfur-oxidizing bacteria.</title>
        <authorList>
            <person name="Winkel M."/>
            <person name="Salman V."/>
            <person name="Woyke T."/>
            <person name="Schulz-Vogt H."/>
            <person name="Richter M."/>
            <person name="Flood B."/>
            <person name="Bailey J."/>
            <person name="Amann R."/>
            <person name="Mussmann M."/>
        </authorList>
    </citation>
    <scope>NUCLEOTIDE SEQUENCE [LARGE SCALE GENOMIC DNA]</scope>
    <source>
        <strain evidence="1 2">THI036</strain>
    </source>
</reference>
<dbReference type="Proteomes" id="UP000076962">
    <property type="component" value="Unassembled WGS sequence"/>
</dbReference>
<proteinExistence type="predicted"/>
<name>A0A176RUT4_9GAMM</name>
<sequence>MQPESLPPLPLAQWNVRQDIADVNLVENSIPVIFGDDVYLNYHKTGLVPSAFIPALSILHREGNFAITIKLVATEHNLSMPKPQSVIDEILTGIELINDFNEEALKEFIKAPGYYQNFLALTHNLAPDGEKIDFVGLSSLRKIVSLTRLSSEIELCSTQVNFEVERKPIKVEGILNSADSLKPEVIGLTTQEKSNYKIFLGEGLDDYVKLYFGRWVVVNGDFDGHFIYPKDLQTLTSQQLTA</sequence>
<protein>
    <submittedName>
        <fullName evidence="1">Uncharacterized protein</fullName>
    </submittedName>
</protein>
<gene>
    <name evidence="1" type="ORF">THIOM_004854</name>
</gene>